<feature type="compositionally biased region" description="Basic and acidic residues" evidence="1">
    <location>
        <begin position="132"/>
        <end position="144"/>
    </location>
</feature>
<evidence type="ECO:0000256" key="1">
    <source>
        <dbReference type="SAM" id="MobiDB-lite"/>
    </source>
</evidence>
<gene>
    <name evidence="2" type="ORF">KQX54_012224</name>
</gene>
<accession>A0AAV7IBI4</accession>
<dbReference type="AlphaFoldDB" id="A0AAV7IBI4"/>
<comment type="caution">
    <text evidence="2">The sequence shown here is derived from an EMBL/GenBank/DDBJ whole genome shotgun (WGS) entry which is preliminary data.</text>
</comment>
<organism evidence="2 3">
    <name type="scientific">Cotesia glomerata</name>
    <name type="common">Lepidopteran parasitic wasp</name>
    <name type="synonym">Apanteles glomeratus</name>
    <dbReference type="NCBI Taxonomy" id="32391"/>
    <lineage>
        <taxon>Eukaryota</taxon>
        <taxon>Metazoa</taxon>
        <taxon>Ecdysozoa</taxon>
        <taxon>Arthropoda</taxon>
        <taxon>Hexapoda</taxon>
        <taxon>Insecta</taxon>
        <taxon>Pterygota</taxon>
        <taxon>Neoptera</taxon>
        <taxon>Endopterygota</taxon>
        <taxon>Hymenoptera</taxon>
        <taxon>Apocrita</taxon>
        <taxon>Ichneumonoidea</taxon>
        <taxon>Braconidae</taxon>
        <taxon>Microgastrinae</taxon>
        <taxon>Cotesia</taxon>
    </lineage>
</organism>
<feature type="compositionally biased region" description="Acidic residues" evidence="1">
    <location>
        <begin position="108"/>
        <end position="131"/>
    </location>
</feature>
<name>A0AAV7IBI4_COTGL</name>
<proteinExistence type="predicted"/>
<dbReference type="EMBL" id="JAHXZJ010001864">
    <property type="protein sequence ID" value="KAH0549676.1"/>
    <property type="molecule type" value="Genomic_DNA"/>
</dbReference>
<evidence type="ECO:0000313" key="2">
    <source>
        <dbReference type="EMBL" id="KAH0549676.1"/>
    </source>
</evidence>
<keyword evidence="3" id="KW-1185">Reference proteome</keyword>
<dbReference type="Proteomes" id="UP000826195">
    <property type="component" value="Unassembled WGS sequence"/>
</dbReference>
<sequence length="155" mass="17540">MRNYLLFYNMHNNVKSNMRSILQYERLMTDELLTDVIWKGKKGQKTSKLTLVKKCITHDLSTVMKQMYPSTTFSEFKGAVLTALNAVNARMSDEDFFQNEWNPKNVNSDDEETSGEDENEDGDDVSGDDENTGDKNEAQGHQDGHASPQIANPAI</sequence>
<reference evidence="2 3" key="1">
    <citation type="journal article" date="2021" name="J. Hered.">
        <title>A chromosome-level genome assembly of the parasitoid wasp, Cotesia glomerata (Hymenoptera: Braconidae).</title>
        <authorList>
            <person name="Pinto B.J."/>
            <person name="Weis J.J."/>
            <person name="Gamble T."/>
            <person name="Ode P.J."/>
            <person name="Paul R."/>
            <person name="Zaspel J.M."/>
        </authorList>
    </citation>
    <scope>NUCLEOTIDE SEQUENCE [LARGE SCALE GENOMIC DNA]</scope>
    <source>
        <strain evidence="2">CgM1</strain>
    </source>
</reference>
<evidence type="ECO:0000313" key="3">
    <source>
        <dbReference type="Proteomes" id="UP000826195"/>
    </source>
</evidence>
<protein>
    <submittedName>
        <fullName evidence="2">Uncharacterized protein</fullName>
    </submittedName>
</protein>
<feature type="region of interest" description="Disordered" evidence="1">
    <location>
        <begin position="95"/>
        <end position="155"/>
    </location>
</feature>